<evidence type="ECO:0000313" key="5">
    <source>
        <dbReference type="Proteomes" id="UP000178606"/>
    </source>
</evidence>
<dbReference type="CDD" id="cd02440">
    <property type="entry name" value="AdoMet_MTases"/>
    <property type="match status" value="1"/>
</dbReference>
<evidence type="ECO:0000313" key="4">
    <source>
        <dbReference type="EMBL" id="OGG46931.1"/>
    </source>
</evidence>
<name>A0A1F6CD52_HANXR</name>
<keyword evidence="3" id="KW-0949">S-adenosyl-L-methionine</keyword>
<dbReference type="GO" id="GO:0008168">
    <property type="term" value="F:methyltransferase activity"/>
    <property type="evidence" value="ECO:0007669"/>
    <property type="project" value="UniProtKB-KW"/>
</dbReference>
<keyword evidence="2" id="KW-0808">Transferase</keyword>
<dbReference type="AlphaFoldDB" id="A0A1F6CD52"/>
<sequence>MKTDIKKIISSFSAVADTVYGPAYRHPPESHAFFSTVLQAALSQIAAPPPIRVLEIGCGNGYWLRAIAQMAAEMGPVVDLRGVDVTPALIDLAKEALKDLAPAPALSVGDLLKGDIAGRYHLCYAYDVVQQIDRWDHGLIFTNVRSLLKEGGVFVVLDRDPCSRYGISMNLRKVLTRRLSLRLVPDFYLLARYPSFRRLARLARRAGFEVVNDLCGASRRALVLKL</sequence>
<evidence type="ECO:0000256" key="1">
    <source>
        <dbReference type="ARBA" id="ARBA00022603"/>
    </source>
</evidence>
<dbReference type="SUPFAM" id="SSF53335">
    <property type="entry name" value="S-adenosyl-L-methionine-dependent methyltransferases"/>
    <property type="match status" value="1"/>
</dbReference>
<dbReference type="PANTHER" id="PTHR43464">
    <property type="entry name" value="METHYLTRANSFERASE"/>
    <property type="match status" value="1"/>
</dbReference>
<dbReference type="Gene3D" id="3.40.50.150">
    <property type="entry name" value="Vaccinia Virus protein VP39"/>
    <property type="match status" value="1"/>
</dbReference>
<comment type="caution">
    <text evidence="4">The sequence shown here is derived from an EMBL/GenBank/DDBJ whole genome shotgun (WGS) entry which is preliminary data.</text>
</comment>
<dbReference type="PANTHER" id="PTHR43464:SF19">
    <property type="entry name" value="UBIQUINONE BIOSYNTHESIS O-METHYLTRANSFERASE, MITOCHONDRIAL"/>
    <property type="match status" value="1"/>
</dbReference>
<dbReference type="EMBL" id="MFKF01000279">
    <property type="protein sequence ID" value="OGG46931.1"/>
    <property type="molecule type" value="Genomic_DNA"/>
</dbReference>
<proteinExistence type="predicted"/>
<dbReference type="GO" id="GO:0032259">
    <property type="term" value="P:methylation"/>
    <property type="evidence" value="ECO:0007669"/>
    <property type="project" value="UniProtKB-KW"/>
</dbReference>
<accession>A0A1F6CD52</accession>
<dbReference type="Proteomes" id="UP000178606">
    <property type="component" value="Unassembled WGS sequence"/>
</dbReference>
<dbReference type="InterPro" id="IPR029063">
    <property type="entry name" value="SAM-dependent_MTases_sf"/>
</dbReference>
<evidence type="ECO:0008006" key="6">
    <source>
        <dbReference type="Google" id="ProtNLM"/>
    </source>
</evidence>
<evidence type="ECO:0000256" key="3">
    <source>
        <dbReference type="ARBA" id="ARBA00022691"/>
    </source>
</evidence>
<dbReference type="Pfam" id="PF13489">
    <property type="entry name" value="Methyltransf_23"/>
    <property type="match status" value="1"/>
</dbReference>
<gene>
    <name evidence="4" type="ORF">A3F84_20950</name>
</gene>
<evidence type="ECO:0000256" key="2">
    <source>
        <dbReference type="ARBA" id="ARBA00022679"/>
    </source>
</evidence>
<keyword evidence="1" id="KW-0489">Methyltransferase</keyword>
<organism evidence="4 5">
    <name type="scientific">Handelsmanbacteria sp. (strain RIFCSPLOWO2_12_FULL_64_10)</name>
    <dbReference type="NCBI Taxonomy" id="1817868"/>
    <lineage>
        <taxon>Bacteria</taxon>
        <taxon>Candidatus Handelsmaniibacteriota</taxon>
    </lineage>
</organism>
<reference evidence="4 5" key="1">
    <citation type="journal article" date="2016" name="Nat. Commun.">
        <title>Thousands of microbial genomes shed light on interconnected biogeochemical processes in an aquifer system.</title>
        <authorList>
            <person name="Anantharaman K."/>
            <person name="Brown C.T."/>
            <person name="Hug L.A."/>
            <person name="Sharon I."/>
            <person name="Castelle C.J."/>
            <person name="Probst A.J."/>
            <person name="Thomas B.C."/>
            <person name="Singh A."/>
            <person name="Wilkins M.J."/>
            <person name="Karaoz U."/>
            <person name="Brodie E.L."/>
            <person name="Williams K.H."/>
            <person name="Hubbard S.S."/>
            <person name="Banfield J.F."/>
        </authorList>
    </citation>
    <scope>NUCLEOTIDE SEQUENCE [LARGE SCALE GENOMIC DNA]</scope>
    <source>
        <strain evidence="5">RIFCSPLOWO2_12_FULL_64_10</strain>
    </source>
</reference>
<protein>
    <recommendedName>
        <fullName evidence="6">Methyltransferase domain-containing protein</fullName>
    </recommendedName>
</protein>